<dbReference type="Pfam" id="PF03485">
    <property type="entry name" value="Arg_tRNA_synt_N"/>
    <property type="match status" value="1"/>
</dbReference>
<dbReference type="HOGENOM" id="CLU_006406_0_1_0"/>
<comment type="similarity">
    <text evidence="2 11 12">Belongs to the class-I aminoacyl-tRNA synthetase family.</text>
</comment>
<dbReference type="AlphaFoldDB" id="D1B9D1"/>
<dbReference type="EnsemblBacteria" id="ACZ18884">
    <property type="protein sequence ID" value="ACZ18884"/>
    <property type="gene ID" value="Taci_0648"/>
</dbReference>
<dbReference type="HAMAP" id="MF_00123">
    <property type="entry name" value="Arg_tRNA_synth"/>
    <property type="match status" value="1"/>
</dbReference>
<dbReference type="FunFam" id="1.10.730.10:FF:000008">
    <property type="entry name" value="Arginine--tRNA ligase"/>
    <property type="match status" value="1"/>
</dbReference>
<dbReference type="PRINTS" id="PR01038">
    <property type="entry name" value="TRNASYNTHARG"/>
</dbReference>
<dbReference type="GO" id="GO:0004814">
    <property type="term" value="F:arginine-tRNA ligase activity"/>
    <property type="evidence" value="ECO:0007669"/>
    <property type="project" value="UniProtKB-UniRule"/>
</dbReference>
<organism evidence="15 16">
    <name type="scientific">Thermanaerovibrio acidaminovorans (strain ATCC 49978 / DSM 6589 / Su883)</name>
    <name type="common">Selenomonas acidaminovorans</name>
    <dbReference type="NCBI Taxonomy" id="525903"/>
    <lineage>
        <taxon>Bacteria</taxon>
        <taxon>Thermotogati</taxon>
        <taxon>Synergistota</taxon>
        <taxon>Synergistia</taxon>
        <taxon>Synergistales</taxon>
        <taxon>Synergistaceae</taxon>
        <taxon>Thermanaerovibrio</taxon>
    </lineage>
</organism>
<feature type="short sequence motif" description="'HIGH' region" evidence="11">
    <location>
        <begin position="132"/>
        <end position="142"/>
    </location>
</feature>
<protein>
    <recommendedName>
        <fullName evidence="11">Arginine--tRNA ligase</fullName>
        <ecNumber evidence="11">6.1.1.19</ecNumber>
    </recommendedName>
    <alternativeName>
        <fullName evidence="11">Arginyl-tRNA synthetase</fullName>
        <shortName evidence="11">ArgRS</shortName>
    </alternativeName>
</protein>
<evidence type="ECO:0000256" key="11">
    <source>
        <dbReference type="HAMAP-Rule" id="MF_00123"/>
    </source>
</evidence>
<dbReference type="InterPro" id="IPR009080">
    <property type="entry name" value="tRNAsynth_Ia_anticodon-bd"/>
</dbReference>
<dbReference type="InterPro" id="IPR036695">
    <property type="entry name" value="Arg-tRNA-synth_N_sf"/>
</dbReference>
<dbReference type="STRING" id="525903.Taci_0648"/>
<evidence type="ECO:0000259" key="13">
    <source>
        <dbReference type="SMART" id="SM00836"/>
    </source>
</evidence>
<dbReference type="GO" id="GO:0005737">
    <property type="term" value="C:cytoplasm"/>
    <property type="evidence" value="ECO:0007669"/>
    <property type="project" value="UniProtKB-SubCell"/>
</dbReference>
<keyword evidence="4 11" id="KW-0963">Cytoplasm</keyword>
<evidence type="ECO:0000256" key="5">
    <source>
        <dbReference type="ARBA" id="ARBA00022598"/>
    </source>
</evidence>
<dbReference type="RefSeq" id="WP_012869400.1">
    <property type="nucleotide sequence ID" value="NC_013522.1"/>
</dbReference>
<accession>D1B9D1</accession>
<comment type="subcellular location">
    <subcellularLocation>
        <location evidence="1 11">Cytoplasm</location>
    </subcellularLocation>
</comment>
<name>D1B9D1_THEAS</name>
<keyword evidence="16" id="KW-1185">Reference proteome</keyword>
<dbReference type="InterPro" id="IPR014729">
    <property type="entry name" value="Rossmann-like_a/b/a_fold"/>
</dbReference>
<dbReference type="SUPFAM" id="SSF55190">
    <property type="entry name" value="Arginyl-tRNA synthetase (ArgRS), N-terminal 'additional' domain"/>
    <property type="match status" value="1"/>
</dbReference>
<dbReference type="SMART" id="SM01016">
    <property type="entry name" value="Arg_tRNA_synt_N"/>
    <property type="match status" value="1"/>
</dbReference>
<dbReference type="Gene3D" id="1.10.730.10">
    <property type="entry name" value="Isoleucyl-tRNA Synthetase, Domain 1"/>
    <property type="match status" value="1"/>
</dbReference>
<proteinExistence type="inferred from homology"/>
<evidence type="ECO:0000256" key="9">
    <source>
        <dbReference type="ARBA" id="ARBA00023146"/>
    </source>
</evidence>
<dbReference type="Gene3D" id="3.40.50.620">
    <property type="entry name" value="HUPs"/>
    <property type="match status" value="1"/>
</dbReference>
<comment type="catalytic activity">
    <reaction evidence="10 11">
        <text>tRNA(Arg) + L-arginine + ATP = L-arginyl-tRNA(Arg) + AMP + diphosphate</text>
        <dbReference type="Rhea" id="RHEA:20301"/>
        <dbReference type="Rhea" id="RHEA-COMP:9658"/>
        <dbReference type="Rhea" id="RHEA-COMP:9673"/>
        <dbReference type="ChEBI" id="CHEBI:30616"/>
        <dbReference type="ChEBI" id="CHEBI:32682"/>
        <dbReference type="ChEBI" id="CHEBI:33019"/>
        <dbReference type="ChEBI" id="CHEBI:78442"/>
        <dbReference type="ChEBI" id="CHEBI:78513"/>
        <dbReference type="ChEBI" id="CHEBI:456215"/>
        <dbReference type="EC" id="6.1.1.19"/>
    </reaction>
</comment>
<evidence type="ECO:0000256" key="8">
    <source>
        <dbReference type="ARBA" id="ARBA00022917"/>
    </source>
</evidence>
<dbReference type="CDD" id="cd00671">
    <property type="entry name" value="ArgRS_core"/>
    <property type="match status" value="1"/>
</dbReference>
<evidence type="ECO:0000256" key="12">
    <source>
        <dbReference type="RuleBase" id="RU363038"/>
    </source>
</evidence>
<evidence type="ECO:0000256" key="1">
    <source>
        <dbReference type="ARBA" id="ARBA00004496"/>
    </source>
</evidence>
<comment type="subunit">
    <text evidence="3 11">Monomer.</text>
</comment>
<keyword evidence="7 11" id="KW-0067">ATP-binding</keyword>
<dbReference type="PANTHER" id="PTHR11956:SF5">
    <property type="entry name" value="ARGININE--TRNA LIGASE, CYTOPLASMIC"/>
    <property type="match status" value="1"/>
</dbReference>
<feature type="domain" description="DALR anticodon binding" evidence="13">
    <location>
        <begin position="439"/>
        <end position="559"/>
    </location>
</feature>
<dbReference type="FunFam" id="3.40.50.620:FF:000062">
    <property type="entry name" value="Arginine--tRNA ligase"/>
    <property type="match status" value="1"/>
</dbReference>
<evidence type="ECO:0000259" key="14">
    <source>
        <dbReference type="SMART" id="SM01016"/>
    </source>
</evidence>
<gene>
    <name evidence="11" type="primary">argS</name>
    <name evidence="15" type="ordered locus">Taci_0648</name>
</gene>
<dbReference type="Pfam" id="PF05746">
    <property type="entry name" value="DALR_1"/>
    <property type="match status" value="1"/>
</dbReference>
<evidence type="ECO:0000256" key="3">
    <source>
        <dbReference type="ARBA" id="ARBA00011245"/>
    </source>
</evidence>
<keyword evidence="5 11" id="KW-0436">Ligase</keyword>
<sequence>MVEEIKLSLEDKIRGIVTQMAQERGVEIPGRAKIYLERPKREGQGDWACSAAMQLCKSFGVNPRELADEISAKIAEDPSVETVEVAGPGFINITLSKGWVGDLIRRVISAGADYGRVNDGGGKKVQVEFVSANPTGPLHMGHGRGAAVGDITASILSYAGWNVEREYYINDAGLQMEMLGRSARSRYFELIGRGDEAPFPEEGYHGDYMYDIAREILDEKGPSLADLPEEEAVPLFTDLAYERTLKWIKRDLEDFGLKFDVWFSERSLYVGDQVERTIEALKARGYAYEAEGAIWFKSTAFGDEKDRVLIRSNGAPTYFMSDVVYHKNKYDRGFDLVIDVWGADHHGYIPRMKSAVAAMGRDPEDLQVLLIQFVTLLRNGEPVSMSKRAGAFVTLRDVMDEVGVDATRFFFVMRRCDSHLDFDLELAKRASSDNPVYYVQYAHARMCSIERESDARGLERPSMDDLDPSLLSLPEELRLATVIAKFPEEIRKAARDMAPHRIAYYAQELSEAFHSFYNVARIIGEEEPVRRNRMLLMEAARIALRNALGILGVSAPERM</sequence>
<evidence type="ECO:0000256" key="2">
    <source>
        <dbReference type="ARBA" id="ARBA00005594"/>
    </source>
</evidence>
<dbReference type="InterPro" id="IPR035684">
    <property type="entry name" value="ArgRS_core"/>
</dbReference>
<dbReference type="NCBIfam" id="TIGR00456">
    <property type="entry name" value="argS"/>
    <property type="match status" value="1"/>
</dbReference>
<dbReference type="PROSITE" id="PS00178">
    <property type="entry name" value="AA_TRNA_LIGASE_I"/>
    <property type="match status" value="1"/>
</dbReference>
<dbReference type="InterPro" id="IPR008909">
    <property type="entry name" value="DALR_anticod-bd"/>
</dbReference>
<dbReference type="OrthoDB" id="9805987at2"/>
<dbReference type="GO" id="GO:0006420">
    <property type="term" value="P:arginyl-tRNA aminoacylation"/>
    <property type="evidence" value="ECO:0007669"/>
    <property type="project" value="UniProtKB-UniRule"/>
</dbReference>
<keyword evidence="6 11" id="KW-0547">Nucleotide-binding</keyword>
<evidence type="ECO:0000256" key="6">
    <source>
        <dbReference type="ARBA" id="ARBA00022741"/>
    </source>
</evidence>
<dbReference type="InterPro" id="IPR001412">
    <property type="entry name" value="aa-tRNA-synth_I_CS"/>
</dbReference>
<dbReference type="InterPro" id="IPR001278">
    <property type="entry name" value="Arg-tRNA-ligase"/>
</dbReference>
<dbReference type="SUPFAM" id="SSF52374">
    <property type="entry name" value="Nucleotidylyl transferase"/>
    <property type="match status" value="1"/>
</dbReference>
<dbReference type="SUPFAM" id="SSF47323">
    <property type="entry name" value="Anticodon-binding domain of a subclass of class I aminoacyl-tRNA synthetases"/>
    <property type="match status" value="1"/>
</dbReference>
<dbReference type="PANTHER" id="PTHR11956">
    <property type="entry name" value="ARGINYL-TRNA SYNTHETASE"/>
    <property type="match status" value="1"/>
</dbReference>
<evidence type="ECO:0000313" key="15">
    <source>
        <dbReference type="EMBL" id="ACZ18884.1"/>
    </source>
</evidence>
<reference evidence="15 16" key="1">
    <citation type="journal article" date="2009" name="Stand. Genomic Sci.">
        <title>Complete genome sequence of Thermanaerovibrio acidaminovorans type strain (Su883).</title>
        <authorList>
            <person name="Chovatia M."/>
            <person name="Sikorski J."/>
            <person name="Schroder M."/>
            <person name="Lapidus A."/>
            <person name="Nolan M."/>
            <person name="Tice H."/>
            <person name="Glavina Del Rio T."/>
            <person name="Copeland A."/>
            <person name="Cheng J.F."/>
            <person name="Lucas S."/>
            <person name="Chen F."/>
            <person name="Bruce D."/>
            <person name="Goodwin L."/>
            <person name="Pitluck S."/>
            <person name="Ivanova N."/>
            <person name="Mavromatis K."/>
            <person name="Ovchinnikova G."/>
            <person name="Pati A."/>
            <person name="Chen A."/>
            <person name="Palaniappan K."/>
            <person name="Land M."/>
            <person name="Hauser L."/>
            <person name="Chang Y.J."/>
            <person name="Jeffries C.D."/>
            <person name="Chain P."/>
            <person name="Saunders E."/>
            <person name="Detter J.C."/>
            <person name="Brettin T."/>
            <person name="Rohde M."/>
            <person name="Goker M."/>
            <person name="Spring S."/>
            <person name="Bristow J."/>
            <person name="Markowitz V."/>
            <person name="Hugenholtz P."/>
            <person name="Kyrpides N.C."/>
            <person name="Klenk H.P."/>
            <person name="Eisen J.A."/>
        </authorList>
    </citation>
    <scope>NUCLEOTIDE SEQUENCE [LARGE SCALE GENOMIC DNA]</scope>
    <source>
        <strain evidence="16">ATCC 49978 / DSM 6589 / Su883</strain>
    </source>
</reference>
<evidence type="ECO:0000256" key="7">
    <source>
        <dbReference type="ARBA" id="ARBA00022840"/>
    </source>
</evidence>
<dbReference type="CDD" id="cd07956">
    <property type="entry name" value="Anticodon_Ia_Arg"/>
    <property type="match status" value="1"/>
</dbReference>
<dbReference type="Pfam" id="PF00750">
    <property type="entry name" value="tRNA-synt_1d"/>
    <property type="match status" value="1"/>
</dbReference>
<evidence type="ECO:0000313" key="16">
    <source>
        <dbReference type="Proteomes" id="UP000002030"/>
    </source>
</evidence>
<evidence type="ECO:0000256" key="10">
    <source>
        <dbReference type="ARBA" id="ARBA00049339"/>
    </source>
</evidence>
<dbReference type="SMART" id="SM00836">
    <property type="entry name" value="DALR_1"/>
    <property type="match status" value="1"/>
</dbReference>
<keyword evidence="9 11" id="KW-0030">Aminoacyl-tRNA synthetase</keyword>
<dbReference type="EMBL" id="CP001818">
    <property type="protein sequence ID" value="ACZ18884.1"/>
    <property type="molecule type" value="Genomic_DNA"/>
</dbReference>
<dbReference type="Gene3D" id="3.30.1360.70">
    <property type="entry name" value="Arginyl tRNA synthetase N-terminal domain"/>
    <property type="match status" value="1"/>
</dbReference>
<evidence type="ECO:0000256" key="4">
    <source>
        <dbReference type="ARBA" id="ARBA00022490"/>
    </source>
</evidence>
<dbReference type="eggNOG" id="COG0018">
    <property type="taxonomic scope" value="Bacteria"/>
</dbReference>
<dbReference type="Proteomes" id="UP000002030">
    <property type="component" value="Chromosome"/>
</dbReference>
<keyword evidence="8 11" id="KW-0648">Protein biosynthesis</keyword>
<dbReference type="PATRIC" id="fig|525903.6.peg.654"/>
<dbReference type="KEGG" id="tai:Taci_0648"/>
<dbReference type="EC" id="6.1.1.19" evidence="11"/>
<dbReference type="GO" id="GO:0005524">
    <property type="term" value="F:ATP binding"/>
    <property type="evidence" value="ECO:0007669"/>
    <property type="project" value="UniProtKB-UniRule"/>
</dbReference>
<dbReference type="InterPro" id="IPR005148">
    <property type="entry name" value="Arg-tRNA-synth_N"/>
</dbReference>
<feature type="domain" description="Arginyl tRNA synthetase N-terminal" evidence="14">
    <location>
        <begin position="11"/>
        <end position="95"/>
    </location>
</feature>